<name>A0ABN0QR32_MYCUL</name>
<gene>
    <name evidence="1" type="ORF">I551_6431</name>
</gene>
<keyword evidence="2" id="KW-1185">Reference proteome</keyword>
<organism evidence="1 2">
    <name type="scientific">Mycobacterium ulcerans str. Harvey</name>
    <dbReference type="NCBI Taxonomy" id="1299332"/>
    <lineage>
        <taxon>Bacteria</taxon>
        <taxon>Bacillati</taxon>
        <taxon>Actinomycetota</taxon>
        <taxon>Actinomycetes</taxon>
        <taxon>Mycobacteriales</taxon>
        <taxon>Mycobacteriaceae</taxon>
        <taxon>Mycobacterium</taxon>
        <taxon>Mycobacterium ulcerans group</taxon>
    </lineage>
</organism>
<accession>A0ABN0QR32</accession>
<evidence type="ECO:0000313" key="2">
    <source>
        <dbReference type="Proteomes" id="UP000020681"/>
    </source>
</evidence>
<sequence>MGSNLGRRPNGCLLAAAAVDWVGAVAYSGDLVTKAPRIS</sequence>
<protein>
    <submittedName>
        <fullName evidence="1">Uncharacterized protein</fullName>
    </submittedName>
</protein>
<reference evidence="1 2" key="1">
    <citation type="submission" date="2014-01" db="EMBL/GenBank/DDBJ databases">
        <authorList>
            <person name="Dobos K."/>
            <person name="Lenaerts A."/>
            <person name="Ordway D."/>
            <person name="DeGroote M.A."/>
            <person name="Parker T."/>
            <person name="Sizemore C."/>
            <person name="Tallon L.J."/>
            <person name="Sadzewicz L.K."/>
            <person name="Sengamalay N."/>
            <person name="Fraser C.M."/>
            <person name="Hine E."/>
            <person name="Shefchek K.A."/>
            <person name="Das S.P."/>
            <person name="Tettelin H."/>
        </authorList>
    </citation>
    <scope>NUCLEOTIDE SEQUENCE [LARGE SCALE GENOMIC DNA]</scope>
    <source>
        <strain evidence="1 2">Harvey</strain>
    </source>
</reference>
<evidence type="ECO:0000313" key="1">
    <source>
        <dbReference type="EMBL" id="EUA87086.1"/>
    </source>
</evidence>
<comment type="caution">
    <text evidence="1">The sequence shown here is derived from an EMBL/GenBank/DDBJ whole genome shotgun (WGS) entry which is preliminary data.</text>
</comment>
<proteinExistence type="predicted"/>
<dbReference type="EMBL" id="JAOL01000166">
    <property type="protein sequence ID" value="EUA87086.1"/>
    <property type="molecule type" value="Genomic_DNA"/>
</dbReference>
<dbReference type="Proteomes" id="UP000020681">
    <property type="component" value="Unassembled WGS sequence"/>
</dbReference>